<organism evidence="2 3">
    <name type="scientific">Cryobacterium adonitolivorans</name>
    <dbReference type="NCBI Taxonomy" id="1259189"/>
    <lineage>
        <taxon>Bacteria</taxon>
        <taxon>Bacillati</taxon>
        <taxon>Actinomycetota</taxon>
        <taxon>Actinomycetes</taxon>
        <taxon>Micrococcales</taxon>
        <taxon>Microbacteriaceae</taxon>
        <taxon>Cryobacterium</taxon>
    </lineage>
</organism>
<dbReference type="EMBL" id="SOFL01000001">
    <property type="protein sequence ID" value="TFC07182.1"/>
    <property type="molecule type" value="Genomic_DNA"/>
</dbReference>
<comment type="caution">
    <text evidence="2">The sequence shown here is derived from an EMBL/GenBank/DDBJ whole genome shotgun (WGS) entry which is preliminary data.</text>
</comment>
<dbReference type="OrthoDB" id="3695950at2"/>
<proteinExistence type="predicted"/>
<name>A0A4R8WGK9_9MICO</name>
<dbReference type="Proteomes" id="UP000297907">
    <property type="component" value="Unassembled WGS sequence"/>
</dbReference>
<protein>
    <recommendedName>
        <fullName evidence="4">Tyrosine kinase G-rich domain-containing protein</fullName>
    </recommendedName>
</protein>
<evidence type="ECO:0008006" key="4">
    <source>
        <dbReference type="Google" id="ProtNLM"/>
    </source>
</evidence>
<keyword evidence="1" id="KW-0472">Membrane</keyword>
<accession>A0A4R8WGK9</accession>
<evidence type="ECO:0000256" key="1">
    <source>
        <dbReference type="SAM" id="Phobius"/>
    </source>
</evidence>
<keyword evidence="1" id="KW-1133">Transmembrane helix</keyword>
<keyword evidence="1" id="KW-0812">Transmembrane</keyword>
<feature type="transmembrane region" description="Helical" evidence="1">
    <location>
        <begin position="136"/>
        <end position="157"/>
    </location>
</feature>
<dbReference type="AlphaFoldDB" id="A0A4R8WGK9"/>
<sequence length="201" mass="21377">MPASWTARASVLILPPATVVGETGNPYLFLGGLGQASDVLAKRLDAEDAHTSAEERYSGAEFTVGTDRGSPAPVILIEVDAPTADEALELARELHAQVPLELVAMQRDLDVPSDALITKSDITVDTVATLNPKTRIQLTAIVATAGLALTVLLIGLVDGLARRRRDRTEAELEELDAIQADDRLREPVYRSTAATDDPATA</sequence>
<evidence type="ECO:0000313" key="2">
    <source>
        <dbReference type="EMBL" id="TFC07182.1"/>
    </source>
</evidence>
<reference evidence="2 3" key="1">
    <citation type="submission" date="2019-03" db="EMBL/GenBank/DDBJ databases">
        <title>Genomics of glacier-inhabiting Cryobacterium strains.</title>
        <authorList>
            <person name="Liu Q."/>
            <person name="Xin Y.-H."/>
        </authorList>
    </citation>
    <scope>NUCLEOTIDE SEQUENCE [LARGE SCALE GENOMIC DNA]</scope>
    <source>
        <strain evidence="2 3">RHLS22-1</strain>
    </source>
</reference>
<evidence type="ECO:0000313" key="3">
    <source>
        <dbReference type="Proteomes" id="UP000297907"/>
    </source>
</evidence>
<gene>
    <name evidence="2" type="ORF">E3O42_00090</name>
</gene>
<keyword evidence="3" id="KW-1185">Reference proteome</keyword>